<protein>
    <submittedName>
        <fullName evidence="1">Kinase-like protein</fullName>
    </submittedName>
</protein>
<evidence type="ECO:0000313" key="1">
    <source>
        <dbReference type="EMBL" id="KAI0043822.1"/>
    </source>
</evidence>
<sequence length="390" mass="43465">MWHTFRRLPVLRHFLPSATPLRPQNLQNTHHGTSAATPPAWAKREEPLEGYDSSDFGYLPVAIGDVLDSRYVIKGKLGWGNYSTVWLAEQQNSPRFSALKVLTSNGARHLCLVTEPMCETLSSYAAGWEHRALPLPLLRQIARQVLLGLDYLHSECNIIHTDIKPANIMFAPLGDPTSLFAAAAAQSDGPNETSVGLSPKGRSIVRVPQNRFPFPVPENPNASDAWRNAHVKLADVGVACRADRVSEYPSDVIQPSALRAPEVCIGAGWGKPADIWGLGCTLFELCLGKPIIRHDEKDTLLPVLQVEVFGEYPLELVQRGRHSDAWFNSDGSSKHHFPRPISLPLDQLLSRRTDADHLLVDFMKRILTLDPDRRPTCKELLVHEWVNSQD</sequence>
<reference evidence="1" key="1">
    <citation type="submission" date="2021-02" db="EMBL/GenBank/DDBJ databases">
        <authorList>
            <consortium name="DOE Joint Genome Institute"/>
            <person name="Ahrendt S."/>
            <person name="Looney B.P."/>
            <person name="Miyauchi S."/>
            <person name="Morin E."/>
            <person name="Drula E."/>
            <person name="Courty P.E."/>
            <person name="Chicoki N."/>
            <person name="Fauchery L."/>
            <person name="Kohler A."/>
            <person name="Kuo A."/>
            <person name="Labutti K."/>
            <person name="Pangilinan J."/>
            <person name="Lipzen A."/>
            <person name="Riley R."/>
            <person name="Andreopoulos W."/>
            <person name="He G."/>
            <person name="Johnson J."/>
            <person name="Barry K.W."/>
            <person name="Grigoriev I.V."/>
            <person name="Nagy L."/>
            <person name="Hibbett D."/>
            <person name="Henrissat B."/>
            <person name="Matheny P.B."/>
            <person name="Labbe J."/>
            <person name="Martin F."/>
        </authorList>
    </citation>
    <scope>NUCLEOTIDE SEQUENCE</scope>
    <source>
        <strain evidence="1">FP105234-sp</strain>
    </source>
</reference>
<evidence type="ECO:0000313" key="2">
    <source>
        <dbReference type="Proteomes" id="UP000814033"/>
    </source>
</evidence>
<dbReference type="EMBL" id="MU276003">
    <property type="protein sequence ID" value="KAI0043822.1"/>
    <property type="molecule type" value="Genomic_DNA"/>
</dbReference>
<proteinExistence type="predicted"/>
<name>A0ACB8RJ63_9AGAM</name>
<accession>A0ACB8RJ63</accession>
<reference evidence="1" key="2">
    <citation type="journal article" date="2022" name="New Phytol.">
        <title>Evolutionary transition to the ectomycorrhizal habit in the genomes of a hyperdiverse lineage of mushroom-forming fungi.</title>
        <authorList>
            <person name="Looney B."/>
            <person name="Miyauchi S."/>
            <person name="Morin E."/>
            <person name="Drula E."/>
            <person name="Courty P.E."/>
            <person name="Kohler A."/>
            <person name="Kuo A."/>
            <person name="LaButti K."/>
            <person name="Pangilinan J."/>
            <person name="Lipzen A."/>
            <person name="Riley R."/>
            <person name="Andreopoulos W."/>
            <person name="He G."/>
            <person name="Johnson J."/>
            <person name="Nolan M."/>
            <person name="Tritt A."/>
            <person name="Barry K.W."/>
            <person name="Grigoriev I.V."/>
            <person name="Nagy L.G."/>
            <person name="Hibbett D."/>
            <person name="Henrissat B."/>
            <person name="Matheny P.B."/>
            <person name="Labbe J."/>
            <person name="Martin F.M."/>
        </authorList>
    </citation>
    <scope>NUCLEOTIDE SEQUENCE</scope>
    <source>
        <strain evidence="1">FP105234-sp</strain>
    </source>
</reference>
<organism evidence="1 2">
    <name type="scientific">Auriscalpium vulgare</name>
    <dbReference type="NCBI Taxonomy" id="40419"/>
    <lineage>
        <taxon>Eukaryota</taxon>
        <taxon>Fungi</taxon>
        <taxon>Dikarya</taxon>
        <taxon>Basidiomycota</taxon>
        <taxon>Agaricomycotina</taxon>
        <taxon>Agaricomycetes</taxon>
        <taxon>Russulales</taxon>
        <taxon>Auriscalpiaceae</taxon>
        <taxon>Auriscalpium</taxon>
    </lineage>
</organism>
<comment type="caution">
    <text evidence="1">The sequence shown here is derived from an EMBL/GenBank/DDBJ whole genome shotgun (WGS) entry which is preliminary data.</text>
</comment>
<gene>
    <name evidence="1" type="ORF">FA95DRAFT_1681628</name>
</gene>
<dbReference type="Proteomes" id="UP000814033">
    <property type="component" value="Unassembled WGS sequence"/>
</dbReference>
<keyword evidence="2" id="KW-1185">Reference proteome</keyword>